<dbReference type="GO" id="GO:0005829">
    <property type="term" value="C:cytosol"/>
    <property type="evidence" value="ECO:0007669"/>
    <property type="project" value="UniProtKB-SubCell"/>
</dbReference>
<dbReference type="PANTHER" id="PTHR22605">
    <property type="entry name" value="RZ-TYPE DOMAIN-CONTAINING PROTEIN"/>
    <property type="match status" value="1"/>
</dbReference>
<dbReference type="PROSITE" id="PS50089">
    <property type="entry name" value="ZF_RING_2"/>
    <property type="match status" value="1"/>
</dbReference>
<evidence type="ECO:0000256" key="10">
    <source>
        <dbReference type="ARBA" id="ARBA00022679"/>
    </source>
</evidence>
<evidence type="ECO:0000256" key="6">
    <source>
        <dbReference type="ARBA" id="ARBA00012483"/>
    </source>
</evidence>
<dbReference type="PANTHER" id="PTHR22605:SF21">
    <property type="entry name" value="E3 UBIQUITIN-PROTEIN LIGASE RNF213-BETA"/>
    <property type="match status" value="1"/>
</dbReference>
<dbReference type="InterPro" id="IPR027370">
    <property type="entry name" value="Znf-RING_euk"/>
</dbReference>
<dbReference type="InterPro" id="IPR046439">
    <property type="entry name" value="ZF_RZ_dom"/>
</dbReference>
<feature type="domain" description="RZ-type" evidence="24">
    <location>
        <begin position="2820"/>
        <end position="2898"/>
    </location>
</feature>
<feature type="domain" description="RING-type" evidence="23">
    <location>
        <begin position="2527"/>
        <end position="2566"/>
    </location>
</feature>
<evidence type="ECO:0000256" key="17">
    <source>
        <dbReference type="ARBA" id="ARBA00022840"/>
    </source>
</evidence>
<evidence type="ECO:0000256" key="19">
    <source>
        <dbReference type="ARBA" id="ARBA00023098"/>
    </source>
</evidence>
<evidence type="ECO:0000256" key="13">
    <source>
        <dbReference type="ARBA" id="ARBA00022771"/>
    </source>
</evidence>
<dbReference type="InterPro" id="IPR013083">
    <property type="entry name" value="Znf_RING/FYVE/PHD"/>
</dbReference>
<dbReference type="GeneTree" id="ENSGT00630000089884"/>
<evidence type="ECO:0000256" key="4">
    <source>
        <dbReference type="ARBA" id="ARBA00004906"/>
    </source>
</evidence>
<comment type="subcellular location">
    <subcellularLocation>
        <location evidence="3">Cytoplasm</location>
        <location evidence="3">Cytosol</location>
    </subcellularLocation>
    <subcellularLocation>
        <location evidence="2">Lipid droplet</location>
    </subcellularLocation>
</comment>
<dbReference type="InterPro" id="IPR017907">
    <property type="entry name" value="Znf_RING_CS"/>
</dbReference>
<dbReference type="GO" id="GO:0002376">
    <property type="term" value="P:immune system process"/>
    <property type="evidence" value="ECO:0007669"/>
    <property type="project" value="UniProtKB-KW"/>
</dbReference>
<dbReference type="GO" id="GO:0006629">
    <property type="term" value="P:lipid metabolic process"/>
    <property type="evidence" value="ECO:0007669"/>
    <property type="project" value="UniProtKB-KW"/>
</dbReference>
<keyword evidence="17" id="KW-0067">ATP-binding</keyword>
<evidence type="ECO:0000256" key="9">
    <source>
        <dbReference type="ARBA" id="ARBA00022677"/>
    </source>
</evidence>
<dbReference type="SMART" id="SM00382">
    <property type="entry name" value="AAA"/>
    <property type="match status" value="2"/>
</dbReference>
<evidence type="ECO:0000313" key="26">
    <source>
        <dbReference type="Proteomes" id="UP000694402"/>
    </source>
</evidence>
<name>A0AAZ3PPM5_ONCTS</name>
<dbReference type="Pfam" id="PF13445">
    <property type="entry name" value="zf-RING_UBOX"/>
    <property type="match status" value="1"/>
</dbReference>
<dbReference type="InterPro" id="IPR001841">
    <property type="entry name" value="Znf_RING"/>
</dbReference>
<dbReference type="PROSITE" id="PS51981">
    <property type="entry name" value="ZF_RZ"/>
    <property type="match status" value="1"/>
</dbReference>
<evidence type="ECO:0000259" key="24">
    <source>
        <dbReference type="PROSITE" id="PS51981"/>
    </source>
</evidence>
<evidence type="ECO:0000256" key="20">
    <source>
        <dbReference type="ARBA" id="ARBA00023268"/>
    </source>
</evidence>
<evidence type="ECO:0000256" key="7">
    <source>
        <dbReference type="ARBA" id="ARBA00022490"/>
    </source>
</evidence>
<keyword evidence="16" id="KW-0862">Zinc</keyword>
<dbReference type="GO" id="GO:2000051">
    <property type="term" value="P:negative regulation of non-canonical Wnt signaling pathway"/>
    <property type="evidence" value="ECO:0007669"/>
    <property type="project" value="TreeGrafter"/>
</dbReference>
<dbReference type="PROSITE" id="PS00518">
    <property type="entry name" value="ZF_RING_1"/>
    <property type="match status" value="1"/>
</dbReference>
<comment type="pathway">
    <text evidence="4">Protein modification; protein ubiquitination.</text>
</comment>
<evidence type="ECO:0000256" key="5">
    <source>
        <dbReference type="ARBA" id="ARBA00006914"/>
    </source>
</evidence>
<dbReference type="InterPro" id="IPR031248">
    <property type="entry name" value="RNF213"/>
</dbReference>
<reference evidence="25" key="2">
    <citation type="submission" date="2025-08" db="UniProtKB">
        <authorList>
            <consortium name="Ensembl"/>
        </authorList>
    </citation>
    <scope>IDENTIFICATION</scope>
</reference>
<dbReference type="GO" id="GO:0008270">
    <property type="term" value="F:zinc ion binding"/>
    <property type="evidence" value="ECO:0007669"/>
    <property type="project" value="UniProtKB-KW"/>
</dbReference>
<keyword evidence="13 22" id="KW-0863">Zinc-finger</keyword>
<dbReference type="InterPro" id="IPR003593">
    <property type="entry name" value="AAA+_ATPase"/>
</dbReference>
<keyword evidence="20" id="KW-0511">Multifunctional enzyme</keyword>
<evidence type="ECO:0000256" key="3">
    <source>
        <dbReference type="ARBA" id="ARBA00004514"/>
    </source>
</evidence>
<dbReference type="GO" id="GO:0005730">
    <property type="term" value="C:nucleolus"/>
    <property type="evidence" value="ECO:0007669"/>
    <property type="project" value="TreeGrafter"/>
</dbReference>
<comment type="similarity">
    <text evidence="5">Belongs to the AAA ATPase family.</text>
</comment>
<evidence type="ECO:0000256" key="21">
    <source>
        <dbReference type="ARBA" id="ARBA00048778"/>
    </source>
</evidence>
<proteinExistence type="inferred from homology"/>
<keyword evidence="26" id="KW-1185">Reference proteome</keyword>
<comment type="catalytic activity">
    <reaction evidence="1">
        <text>S-ubiquitinyl-[E2 ubiquitin-conjugating enzyme]-L-cysteine + [acceptor protein]-L-lysine = [E2 ubiquitin-conjugating enzyme]-L-cysteine + N(6)-ubiquitinyl-[acceptor protein]-L-lysine.</text>
        <dbReference type="EC" id="2.3.2.27"/>
    </reaction>
</comment>
<dbReference type="GO" id="GO:0005524">
    <property type="term" value="F:ATP binding"/>
    <property type="evidence" value="ECO:0007669"/>
    <property type="project" value="UniProtKB-KW"/>
</dbReference>
<dbReference type="EC" id="2.3.2.27" evidence="6"/>
<sequence length="3353" mass="378548">EAGEVIGGCRSALASLVEALCLGHVPVGHLQTTLKHREQFKQIYRQCKCHHISQYMDLDDGNGLSSMFSTCYLKKSLQISTLEDQHRADFQTVSLNKLVVVQPCCMKKGDEQQTPPGLVLWYSASQGVQEMAREMHELGDSNLLLRSWVDGSLEVANEDLTRPIPVPMTLTQVCDIIWKPRLSGFCQLGLRIAMSIATFEEIDQALNASGDQGEGFQMRRELGLMSGRLQGYQELEQGWVEVRLGQIQEYRQVHQAVASASAVLRIAERMNLRGDFSKIHSLTQLVIKQSLYHRGFIMVFKTLANTVIQQHVFVDLASISAGENDTEIDRVACFHDAVMGYSPLLYSLSPKAGFEEFMISARQVWDTLQRDKRLPAKLRDSCHLLGWLKGLRETHGSVEQSSLSLASAINAQGVYHVGWSETHTDRVSGMKDHEVKSYNLEELMELQNKLMLMSSKGEHGKEHVNRFTQVFEGVQRLGCILLQMQSTGNMLFRECRAQVQCSQEKQPCIRVTFSSLWGKEMVYSGEVTEQLQSLCRSMETCHKEWCAFISEKRSQFHTLNHYTSEQVVYLCRWIYGVCERRACVPQQVWHLLSPIKAGCTLNDVREAFATVTEVLSGTLSGLEDLWRRFKEDMPKYLIQHVDITTLARFLSCLSEMNQQDVKRKLPPSLQEGKPNLVLCPATEVLSTTLSFYMESPDQPLPSTDEVLVCREDTTEEQVEIFLSRALGRGDGAVGSQQKIYTLVNPGLLGYDVSVAVGELFEDLERSAGPHYRLVITSPVMHQHRYVPSFFSNHKVQAGVGITAENARRYLRHHFTVPFQHSSVSLIYPDKLSVWVVSSTRPAVGKSLYVDRLFEKFPQTSTKAQHVRIRLIEPRVDLDSFIHTLSGRLALLREQDPVLLHIDTAAVNVGLEEFLFHLLVLGCLSDNKGMLWRRNVAHLIAVEVLRPYPTLQNQPHTKEVGLTVGLLDILPTIQCRPPKEVKKLLLTKWRTLDPLMDEQEFASGGIQRPYQFLKRFNRNENLDPFYHREGSREGDPIDCLHHLLANCGLKDPSWAELKNFTWFLNLQLKDCEKSVFCDPDFLAEHLLGFKGFIVKFMIRMARDFASPSMDTSDQSPSLLLDDNQGDDLLARLTIRKRWERESHPYIFFNADHFSMSFLGFHVMRSPVGNTLNAVDPQSHAVLMGDVMTHELLQGLQRQGISLTEDFDGLPRAEKIKRISRVVGAKKGMMKGTFDPDPTYELTADNVMKMLAIHMRFRCGIPVIIMGETGCGKTRLVRFLCDLQREDREVENMKLVKVHGGTTAEMIYRKVREAERQADINLKTHKLDTVLFFDEANTTESIFAIKEVLCDRTVQGQPLKANTGLKIIAACNPYRRHSPEMVERLERAGLGYRVKAGETEDCLGKVPLRQLVYRVHPLPPSMAPLVWDFGQLSNSTELSYIRQIVQKQAKDHDLPVECGNVISGVLAASQSYMRNRKNECSFVSLRDVERSIKVLVWFYHHSNDLFPDSNDSSVQRALKCLALAVGVCYYPSLVSKKQYLSAISQHFPEPLNTPESLQQVISSCQDFFLENIETRETVAKNIALKENVFLMVVCIELRIPLFLVGKPGSSKSLAKTVVADAMQGQASHCSLFQKLKQVHMVSFQCSPHSSPEGIIGTFRNCARFQKDKNMDEYVSVVVLDEIGLAEDSPQMPLKTLHPLLEDGCIDNDRPDPYMKVGFVGISNWALDPAKMNRGIFVSRWDPNEDELVETAKGICSSSIPILLKIKHLFPLLAKAFLNICKETAKNQFFGLRDYYSLVKMLFATVKCSEKEPNDSELAEAILRNFSGQPEDFDPVIFFQDVSQNLREVPRPSTLQMVEQNLARDNNQESRYLLLLTTNNAALHILQQQVFSMADYASPEIVFGSGFPKDQEYAQICRNVNRVKTCMETGRTVILLNLQNLYESLYDALNQYYVYLSGQQYVDLGLGSHRVKCRVHRDFRLVVIEDQMKVYTQFPVPLINRLEKHRVDRSTDLTPWQHRVLAKLKEWVQDFSGTAVSEDFQLSDVFVGFHGDACASALLQALESREHQRDPAEEKVFESAKGYLLNCATPDSVLRLKYTDLGNQEKERLQKMYFHHQHKHSLRDFMKSHLSSENSSKFIEVTTFSSLLTKSDVRGLAHALGLHTQTFLLLSLHQFDTEVSFCSKIRAFLQDAGPSIRILVVQMDIEDSHCSDELIASAKYCTLNYLITLESDQSCYVVFITKLSRIQSGGSQYIGFQGGVWLSVHIDDLRDTEDMSLNLSVFCGMPISKLVPPAQSGIETCESVNAQAETAHLHSLSLVRSCVQKAVGLLRDPNDLTSRSMQRMNILLGLLGENHGEMGALFQNVLLGRLAGTLVQREELVHNPGEWVNREAKKRQALQEGGTLRHTLWRCLQSTLTPVLAYMVEVLDRDANLDLLISAGLSQALIQLWLDILADRQILDLTPPQNSRYPVQIVQFVSTATSSKLGSLIGKLSDQEHLDLDKRYLRDFLLLSFKIKSEDELRVRLFGINCPVCLSELKEPSTLPCGHVFCLSCLQSSLQTDRHYCPKCREDLPPNFQPSVSKTIKSALQQHAEIRGCCNSFFLEVVSRFCLSDGESPREGVVELLFSLLISAQGESISSHCICLSFVQVKGHIQNYLQSLEKNILEREDHTELYLLFVNCFQVTQTSTILLYTLMTFTFILYTFPDTAGGAGDDVEAQYLSQVKAVCEYGGNDWFRVFLLRAVNRQAGIDCQSVPGKLSLIVINSCDMKLIFSPAFSLQETRKLDDFLKHSLPGEFRELCTALLSNQIGGLQISQIVPPQRRLLLELLVHAYAVLLIINRFTILIAVCANGHACFVGECGKPVATSKCLDCGVPVGGVDHNPVDGFTATRTGHILGEAYRRAEAPERQMSPAQSSILRLLNHLAMLQGTIKNYQAVSQMVHPSVQDVLGFMWSHLEKDMEVLGRTLDQNMDNTAVIIHLVLQACLEFTYLSEFVTSAEPGYRHTRPDLSSRHGREQWEKLVCDAVINPIIQHLRRKLAEAQVSISADDRLGGSPLMRLLYADPRPMLPLLPSLSDCPTHHSSFWSLSETLTVEHFSQRVDQEQGSNTVPLLKLFLKKVTGNETDQDWDSKDEITPFHYIDLHHVTLSDLGVTPQVCEKELTMESSGEFLSPCRHGPGSCLQILVKFLLETHNSLVREVRRLSHHDNSAYSVPLEGVSETQLTLCHPERELLPLVLSHCHYTLRTRRETDSSYNLMDIQAQLARRFLAGKPSIQAVRDKTLRYHIYTIIESLKGSVSCAMRTGLRSYTDVCDAVFAVEIGLRFLGKTSGVPQAPLLSYLTESLKMGPQISSSVAKVE</sequence>
<dbReference type="InterPro" id="IPR027417">
    <property type="entry name" value="P-loop_NTPase"/>
</dbReference>
<evidence type="ECO:0000256" key="18">
    <source>
        <dbReference type="ARBA" id="ARBA00022859"/>
    </source>
</evidence>
<evidence type="ECO:0000256" key="22">
    <source>
        <dbReference type="PROSITE-ProRule" id="PRU00175"/>
    </source>
</evidence>
<keyword evidence="15" id="KW-0378">Hydrolase</keyword>
<dbReference type="SMART" id="SM00184">
    <property type="entry name" value="RING"/>
    <property type="match status" value="1"/>
</dbReference>
<evidence type="ECO:0000256" key="1">
    <source>
        <dbReference type="ARBA" id="ARBA00000900"/>
    </source>
</evidence>
<reference evidence="25" key="3">
    <citation type="submission" date="2025-09" db="UniProtKB">
        <authorList>
            <consortium name="Ensembl"/>
        </authorList>
    </citation>
    <scope>IDENTIFICATION</scope>
</reference>
<keyword evidence="19" id="KW-0443">Lipid metabolism</keyword>
<dbReference type="GO" id="GO:0061630">
    <property type="term" value="F:ubiquitin protein ligase activity"/>
    <property type="evidence" value="ECO:0007669"/>
    <property type="project" value="UniProtKB-EC"/>
</dbReference>
<keyword evidence="11" id="KW-0479">Metal-binding</keyword>
<keyword evidence="18" id="KW-0391">Immunity</keyword>
<dbReference type="Gene3D" id="3.40.50.300">
    <property type="entry name" value="P-loop containing nucleotide triphosphate hydrolases"/>
    <property type="match status" value="2"/>
</dbReference>
<evidence type="ECO:0000313" key="25">
    <source>
        <dbReference type="Ensembl" id="ENSOTSP00005118747.1"/>
    </source>
</evidence>
<dbReference type="Pfam" id="PF20173">
    <property type="entry name" value="ZnF_RZ-type"/>
    <property type="match status" value="1"/>
</dbReference>
<keyword evidence="10" id="KW-0808">Transferase</keyword>
<accession>A0AAZ3PPM5</accession>
<dbReference type="SUPFAM" id="SSF57850">
    <property type="entry name" value="RING/U-box"/>
    <property type="match status" value="1"/>
</dbReference>
<evidence type="ECO:0000256" key="11">
    <source>
        <dbReference type="ARBA" id="ARBA00022723"/>
    </source>
</evidence>
<dbReference type="FunFam" id="3.40.50.300:FF:000491">
    <property type="entry name" value="E3 ubiquitin-protein ligase RNF213"/>
    <property type="match status" value="1"/>
</dbReference>
<evidence type="ECO:0000256" key="16">
    <source>
        <dbReference type="ARBA" id="ARBA00022833"/>
    </source>
</evidence>
<evidence type="ECO:0000256" key="2">
    <source>
        <dbReference type="ARBA" id="ARBA00004502"/>
    </source>
</evidence>
<reference evidence="26" key="1">
    <citation type="journal article" date="2018" name="PLoS ONE">
        <title>Chinook salmon (Oncorhynchus tshawytscha) genome and transcriptome.</title>
        <authorList>
            <person name="Christensen K.A."/>
            <person name="Leong J.S."/>
            <person name="Sakhrani D."/>
            <person name="Biagi C.A."/>
            <person name="Minkley D.R."/>
            <person name="Withler R.E."/>
            <person name="Rondeau E.B."/>
            <person name="Koop B.F."/>
            <person name="Devlin R.H."/>
        </authorList>
    </citation>
    <scope>NUCLEOTIDE SEQUENCE [LARGE SCALE GENOMIC DNA]</scope>
</reference>
<keyword evidence="12" id="KW-0547">Nucleotide-binding</keyword>
<dbReference type="GO" id="GO:0002040">
    <property type="term" value="P:sprouting angiogenesis"/>
    <property type="evidence" value="ECO:0007669"/>
    <property type="project" value="TreeGrafter"/>
</dbReference>
<keyword evidence="8" id="KW-0037">Angiogenesis</keyword>
<dbReference type="FunFam" id="3.40.50.300:FF:000804">
    <property type="entry name" value="E3 ubiquitin-protein ligase RNF213"/>
    <property type="match status" value="1"/>
</dbReference>
<organism evidence="25 26">
    <name type="scientific">Oncorhynchus tshawytscha</name>
    <name type="common">Chinook salmon</name>
    <name type="synonym">Salmo tshawytscha</name>
    <dbReference type="NCBI Taxonomy" id="74940"/>
    <lineage>
        <taxon>Eukaryota</taxon>
        <taxon>Metazoa</taxon>
        <taxon>Chordata</taxon>
        <taxon>Craniata</taxon>
        <taxon>Vertebrata</taxon>
        <taxon>Euteleostomi</taxon>
        <taxon>Actinopterygii</taxon>
        <taxon>Neopterygii</taxon>
        <taxon>Teleostei</taxon>
        <taxon>Protacanthopterygii</taxon>
        <taxon>Salmoniformes</taxon>
        <taxon>Salmonidae</taxon>
        <taxon>Salmoninae</taxon>
        <taxon>Oncorhynchus</taxon>
    </lineage>
</organism>
<dbReference type="GO" id="GO:0005811">
    <property type="term" value="C:lipid droplet"/>
    <property type="evidence" value="ECO:0007669"/>
    <property type="project" value="UniProtKB-SubCell"/>
</dbReference>
<keyword evidence="7" id="KW-0963">Cytoplasm</keyword>
<gene>
    <name evidence="25" type="primary">rnf213b</name>
</gene>
<dbReference type="Proteomes" id="UP000694402">
    <property type="component" value="Unassembled WGS sequence"/>
</dbReference>
<evidence type="ECO:0000256" key="15">
    <source>
        <dbReference type="ARBA" id="ARBA00022801"/>
    </source>
</evidence>
<dbReference type="Gene3D" id="3.30.40.10">
    <property type="entry name" value="Zinc/RING finger domain, C3HC4 (zinc finger)"/>
    <property type="match status" value="1"/>
</dbReference>
<comment type="catalytic activity">
    <reaction evidence="21">
        <text>ATP + H2O = ADP + phosphate + H(+)</text>
        <dbReference type="Rhea" id="RHEA:13065"/>
        <dbReference type="ChEBI" id="CHEBI:15377"/>
        <dbReference type="ChEBI" id="CHEBI:15378"/>
        <dbReference type="ChEBI" id="CHEBI:30616"/>
        <dbReference type="ChEBI" id="CHEBI:43474"/>
        <dbReference type="ChEBI" id="CHEBI:456216"/>
    </reaction>
    <physiologicalReaction direction="left-to-right" evidence="21">
        <dbReference type="Rhea" id="RHEA:13066"/>
    </physiologicalReaction>
</comment>
<dbReference type="GO" id="GO:0016887">
    <property type="term" value="F:ATP hydrolysis activity"/>
    <property type="evidence" value="ECO:0007669"/>
    <property type="project" value="InterPro"/>
</dbReference>
<dbReference type="GO" id="GO:0006511">
    <property type="term" value="P:ubiquitin-dependent protein catabolic process"/>
    <property type="evidence" value="ECO:0007669"/>
    <property type="project" value="TreeGrafter"/>
</dbReference>
<protein>
    <recommendedName>
        <fullName evidence="6">RING-type E3 ubiquitin transferase</fullName>
        <ecNumber evidence="6">2.3.2.27</ecNumber>
    </recommendedName>
</protein>
<evidence type="ECO:0000256" key="12">
    <source>
        <dbReference type="ARBA" id="ARBA00022741"/>
    </source>
</evidence>
<evidence type="ECO:0000256" key="8">
    <source>
        <dbReference type="ARBA" id="ARBA00022657"/>
    </source>
</evidence>
<dbReference type="GO" id="GO:0016020">
    <property type="term" value="C:membrane"/>
    <property type="evidence" value="ECO:0007669"/>
    <property type="project" value="TreeGrafter"/>
</dbReference>
<keyword evidence="14" id="KW-0833">Ubl conjugation pathway</keyword>
<evidence type="ECO:0000256" key="14">
    <source>
        <dbReference type="ARBA" id="ARBA00022786"/>
    </source>
</evidence>
<dbReference type="SUPFAM" id="SSF52540">
    <property type="entry name" value="P-loop containing nucleoside triphosphate hydrolases"/>
    <property type="match status" value="2"/>
</dbReference>
<evidence type="ECO:0000259" key="23">
    <source>
        <dbReference type="PROSITE" id="PS50089"/>
    </source>
</evidence>
<dbReference type="Ensembl" id="ENSOTST00005192990.1">
    <property type="protein sequence ID" value="ENSOTSP00005118747.1"/>
    <property type="gene ID" value="ENSOTSG00005070037.1"/>
</dbReference>
<keyword evidence="9" id="KW-0551">Lipid droplet</keyword>